<dbReference type="RefSeq" id="WP_353292889.1">
    <property type="nucleotide sequence ID" value="NZ_BAABWH010000001.1"/>
</dbReference>
<name>A0ABP9ZUY0_9GAMM</name>
<reference evidence="1 2" key="1">
    <citation type="submission" date="2024-04" db="EMBL/GenBank/DDBJ databases">
        <title>Draft genome sequence of Thalassolituus maritimus NBRC 116585.</title>
        <authorList>
            <person name="Miyakawa T."/>
            <person name="Kusuya Y."/>
            <person name="Miura T."/>
        </authorList>
    </citation>
    <scope>NUCLEOTIDE SEQUENCE [LARGE SCALE GENOMIC DNA]</scope>
    <source>
        <strain evidence="1 2">5NW40-0001</strain>
    </source>
</reference>
<organism evidence="1 2">
    <name type="scientific">Thalassolituus maritimus</name>
    <dbReference type="NCBI Taxonomy" id="484498"/>
    <lineage>
        <taxon>Bacteria</taxon>
        <taxon>Pseudomonadati</taxon>
        <taxon>Pseudomonadota</taxon>
        <taxon>Gammaproteobacteria</taxon>
        <taxon>Oceanospirillales</taxon>
        <taxon>Oceanospirillaceae</taxon>
        <taxon>Thalassolituus</taxon>
    </lineage>
</organism>
<comment type="caution">
    <text evidence="1">The sequence shown here is derived from an EMBL/GenBank/DDBJ whole genome shotgun (WGS) entry which is preliminary data.</text>
</comment>
<dbReference type="Proteomes" id="UP001481413">
    <property type="component" value="Unassembled WGS sequence"/>
</dbReference>
<sequence>MSQRIVVYLSISSDEYLRYYQGNARTVLAHTVDGRTVRFPAGVLQKVVTREGVHGRFAIHFNAQGKFERIERLA</sequence>
<gene>
    <name evidence="1" type="ORF">NBRC116585_00540</name>
</gene>
<dbReference type="EMBL" id="BAABWH010000001">
    <property type="protein sequence ID" value="GAA6143937.1"/>
    <property type="molecule type" value="Genomic_DNA"/>
</dbReference>
<dbReference type="InterPro" id="IPR021363">
    <property type="entry name" value="DUF2835"/>
</dbReference>
<keyword evidence="2" id="KW-1185">Reference proteome</keyword>
<evidence type="ECO:0008006" key="3">
    <source>
        <dbReference type="Google" id="ProtNLM"/>
    </source>
</evidence>
<protein>
    <recommendedName>
        <fullName evidence="3">Topoisomerase II</fullName>
    </recommendedName>
</protein>
<evidence type="ECO:0000313" key="1">
    <source>
        <dbReference type="EMBL" id="GAA6143937.1"/>
    </source>
</evidence>
<dbReference type="Pfam" id="PF11197">
    <property type="entry name" value="DUF2835"/>
    <property type="match status" value="1"/>
</dbReference>
<accession>A0ABP9ZUY0</accession>
<evidence type="ECO:0000313" key="2">
    <source>
        <dbReference type="Proteomes" id="UP001481413"/>
    </source>
</evidence>
<proteinExistence type="predicted"/>